<dbReference type="EMBL" id="CP126649">
    <property type="protein sequence ID" value="WJZ82833.1"/>
    <property type="molecule type" value="Genomic_DNA"/>
</dbReference>
<organism evidence="1 2">
    <name type="scientific">Vitis vinifera</name>
    <name type="common">Grape</name>
    <dbReference type="NCBI Taxonomy" id="29760"/>
    <lineage>
        <taxon>Eukaryota</taxon>
        <taxon>Viridiplantae</taxon>
        <taxon>Streptophyta</taxon>
        <taxon>Embryophyta</taxon>
        <taxon>Tracheophyta</taxon>
        <taxon>Spermatophyta</taxon>
        <taxon>Magnoliopsida</taxon>
        <taxon>eudicotyledons</taxon>
        <taxon>Gunneridae</taxon>
        <taxon>Pentapetalae</taxon>
        <taxon>rosids</taxon>
        <taxon>Vitales</taxon>
        <taxon>Vitaceae</taxon>
        <taxon>Viteae</taxon>
        <taxon>Vitis</taxon>
    </lineage>
</organism>
<reference evidence="1 2" key="1">
    <citation type="journal article" date="2023" name="Hortic Res">
        <title>The complete reference genome for grapevine (Vitis vinifera L.) genetics and breeding.</title>
        <authorList>
            <person name="Shi X."/>
            <person name="Cao S."/>
            <person name="Wang X."/>
            <person name="Huang S."/>
            <person name="Wang Y."/>
            <person name="Liu Z."/>
            <person name="Liu W."/>
            <person name="Leng X."/>
            <person name="Peng Y."/>
            <person name="Wang N."/>
            <person name="Wang Y."/>
            <person name="Ma Z."/>
            <person name="Xu X."/>
            <person name="Zhang F."/>
            <person name="Xue H."/>
            <person name="Zhong H."/>
            <person name="Wang Y."/>
            <person name="Zhang K."/>
            <person name="Velt A."/>
            <person name="Avia K."/>
            <person name="Holtgrawe D."/>
            <person name="Grimplet J."/>
            <person name="Matus J.T."/>
            <person name="Ware D."/>
            <person name="Wu X."/>
            <person name="Wang H."/>
            <person name="Liu C."/>
            <person name="Fang Y."/>
            <person name="Rustenholz C."/>
            <person name="Cheng Z."/>
            <person name="Xiao H."/>
            <person name="Zhou Y."/>
        </authorList>
    </citation>
    <scope>NUCLEOTIDE SEQUENCE [LARGE SCALE GENOMIC DNA]</scope>
    <source>
        <strain evidence="2">cv. Pinot noir / PN40024</strain>
        <tissue evidence="1">Leaf</tissue>
    </source>
</reference>
<dbReference type="Proteomes" id="UP001227230">
    <property type="component" value="Chromosome 2"/>
</dbReference>
<name>A0ABY9BIV1_VITVI</name>
<dbReference type="InterPro" id="IPR044517">
    <property type="entry name" value="PHOX1-4"/>
</dbReference>
<keyword evidence="2" id="KW-1185">Reference proteome</keyword>
<gene>
    <name evidence="1" type="ORF">VitviT2T_002558</name>
</gene>
<proteinExistence type="predicted"/>
<evidence type="ECO:0000313" key="1">
    <source>
        <dbReference type="EMBL" id="WJZ82833.1"/>
    </source>
</evidence>
<protein>
    <submittedName>
        <fullName evidence="1">Uncharacterized protein</fullName>
    </submittedName>
</protein>
<dbReference type="PANTHER" id="PTHR46183:SF8">
    <property type="entry name" value="PROTEIN CLMP1"/>
    <property type="match status" value="1"/>
</dbReference>
<accession>A0ABY9BIV1</accession>
<dbReference type="PANTHER" id="PTHR46183">
    <property type="entry name" value="PROTEIN CLMP1"/>
    <property type="match status" value="1"/>
</dbReference>
<evidence type="ECO:0000313" key="2">
    <source>
        <dbReference type="Proteomes" id="UP001227230"/>
    </source>
</evidence>
<sequence>MGVASEDNDDYGTPPFNSEQLVSLHGKTTLIAAITRVLAEEGKAKVVALDEIDKAAPKFQEVVALAFFNWGNVHMYAARKRIPLDESAAKDVMATQIQVAYDWVREKYSLAREKYEEALLIKPDFYEGLLALGQQQFEMAKLHWSFALAKKLDLSG</sequence>